<dbReference type="KEGG" id="dbk:DGMP_12750"/>
<evidence type="ECO:0000256" key="6">
    <source>
        <dbReference type="SAM" id="Phobius"/>
    </source>
</evidence>
<feature type="domain" description="EamA" evidence="7">
    <location>
        <begin position="129"/>
        <end position="264"/>
    </location>
</feature>
<evidence type="ECO:0000313" key="9">
    <source>
        <dbReference type="Proteomes" id="UP000826725"/>
    </source>
</evidence>
<keyword evidence="2" id="KW-1003">Cell membrane</keyword>
<dbReference type="GO" id="GO:0005886">
    <property type="term" value="C:plasma membrane"/>
    <property type="evidence" value="ECO:0007669"/>
    <property type="project" value="UniProtKB-SubCell"/>
</dbReference>
<feature type="transmembrane region" description="Helical" evidence="6">
    <location>
        <begin position="157"/>
        <end position="177"/>
    </location>
</feature>
<feature type="transmembrane region" description="Helical" evidence="6">
    <location>
        <begin position="69"/>
        <end position="90"/>
    </location>
</feature>
<reference evidence="8" key="1">
    <citation type="submission" date="2020-09" db="EMBL/GenBank/DDBJ databases">
        <title>Desulfogranum mesoprofundum gen. nov., sp. nov., a novel mesophilic, sulfate-reducing chemolithoautotroph isolated from a deep-sea hydrothermal vent chimney in the Suiyo Seamount.</title>
        <authorList>
            <person name="Hashimoto Y."/>
            <person name="Nakagawa S."/>
        </authorList>
    </citation>
    <scope>NUCLEOTIDE SEQUENCE</scope>
    <source>
        <strain evidence="8">KT2</strain>
    </source>
</reference>
<feature type="domain" description="EamA" evidence="7">
    <location>
        <begin position="3"/>
        <end position="113"/>
    </location>
</feature>
<gene>
    <name evidence="8" type="ORF">DGMP_12750</name>
</gene>
<keyword evidence="9" id="KW-1185">Reference proteome</keyword>
<dbReference type="AlphaFoldDB" id="A0A8D5FF99"/>
<sequence>MNAQIPPITLSFWRWAVALLILSSFAFKHLYIQREIAIRHKKFIIMQGLLGVTGFNSLIYLALQSTTAINAVLVNSCIPVIIVIISWGIYNERLSFRQCIGVCISFSGVILIISGGNISTLVRLQYNHGDVLVFIAAVVWALYSVNLKRYPQELHPLAYLSAIVIVGLIALLPFYVLELFSGKTMVLTVNSVITIIYVALFASVLAFIFWNRAIAEVGANIAGPFIHLMPVFSTILAVIFLGETLTANHLQAIPFIFGGIMLTTFRPPGKVALQK</sequence>
<dbReference type="PANTHER" id="PTHR32322">
    <property type="entry name" value="INNER MEMBRANE TRANSPORTER"/>
    <property type="match status" value="1"/>
</dbReference>
<organism evidence="8 9">
    <name type="scientific">Desulfomarina profundi</name>
    <dbReference type="NCBI Taxonomy" id="2772557"/>
    <lineage>
        <taxon>Bacteria</taxon>
        <taxon>Pseudomonadati</taxon>
        <taxon>Thermodesulfobacteriota</taxon>
        <taxon>Desulfobulbia</taxon>
        <taxon>Desulfobulbales</taxon>
        <taxon>Desulfobulbaceae</taxon>
        <taxon>Desulfomarina</taxon>
    </lineage>
</organism>
<dbReference type="Pfam" id="PF00892">
    <property type="entry name" value="EamA"/>
    <property type="match status" value="2"/>
</dbReference>
<dbReference type="Proteomes" id="UP000826725">
    <property type="component" value="Chromosome"/>
</dbReference>
<feature type="transmembrane region" description="Helical" evidence="6">
    <location>
        <begin position="128"/>
        <end position="145"/>
    </location>
</feature>
<feature type="transmembrane region" description="Helical" evidence="6">
    <location>
        <begin position="102"/>
        <end position="122"/>
    </location>
</feature>
<evidence type="ECO:0000313" key="8">
    <source>
        <dbReference type="EMBL" id="BCL60582.1"/>
    </source>
</evidence>
<name>A0A8D5FF99_9BACT</name>
<feature type="transmembrane region" description="Helical" evidence="6">
    <location>
        <begin position="222"/>
        <end position="241"/>
    </location>
</feature>
<proteinExistence type="predicted"/>
<evidence type="ECO:0000256" key="2">
    <source>
        <dbReference type="ARBA" id="ARBA00022475"/>
    </source>
</evidence>
<dbReference type="EMBL" id="AP024086">
    <property type="protein sequence ID" value="BCL60582.1"/>
    <property type="molecule type" value="Genomic_DNA"/>
</dbReference>
<evidence type="ECO:0000256" key="3">
    <source>
        <dbReference type="ARBA" id="ARBA00022692"/>
    </source>
</evidence>
<feature type="transmembrane region" description="Helical" evidence="6">
    <location>
        <begin position="43"/>
        <end position="63"/>
    </location>
</feature>
<dbReference type="PANTHER" id="PTHR32322:SF18">
    <property type="entry name" value="S-ADENOSYLMETHIONINE_S-ADENOSYLHOMOCYSTEINE TRANSPORTER"/>
    <property type="match status" value="1"/>
</dbReference>
<feature type="transmembrane region" description="Helical" evidence="6">
    <location>
        <begin position="189"/>
        <end position="210"/>
    </location>
</feature>
<evidence type="ECO:0000256" key="5">
    <source>
        <dbReference type="ARBA" id="ARBA00023136"/>
    </source>
</evidence>
<evidence type="ECO:0000259" key="7">
    <source>
        <dbReference type="Pfam" id="PF00892"/>
    </source>
</evidence>
<accession>A0A8D5FF99</accession>
<dbReference type="InterPro" id="IPR000620">
    <property type="entry name" value="EamA_dom"/>
</dbReference>
<dbReference type="InterPro" id="IPR050638">
    <property type="entry name" value="AA-Vitamin_Transporters"/>
</dbReference>
<feature type="transmembrane region" description="Helical" evidence="6">
    <location>
        <begin position="247"/>
        <end position="265"/>
    </location>
</feature>
<comment type="subcellular location">
    <subcellularLocation>
        <location evidence="1">Cell membrane</location>
        <topology evidence="1">Multi-pass membrane protein</topology>
    </subcellularLocation>
</comment>
<keyword evidence="4 6" id="KW-1133">Transmembrane helix</keyword>
<keyword evidence="5 6" id="KW-0472">Membrane</keyword>
<keyword evidence="3 6" id="KW-0812">Transmembrane</keyword>
<protein>
    <submittedName>
        <fullName evidence="8">Multidrug DMT transporter permease</fullName>
    </submittedName>
</protein>
<evidence type="ECO:0000256" key="4">
    <source>
        <dbReference type="ARBA" id="ARBA00022989"/>
    </source>
</evidence>
<feature type="transmembrane region" description="Helical" evidence="6">
    <location>
        <begin position="12"/>
        <end position="31"/>
    </location>
</feature>
<evidence type="ECO:0000256" key="1">
    <source>
        <dbReference type="ARBA" id="ARBA00004651"/>
    </source>
</evidence>